<keyword evidence="9" id="KW-1185">Reference proteome</keyword>
<evidence type="ECO:0000256" key="2">
    <source>
        <dbReference type="ARBA" id="ARBA00022692"/>
    </source>
</evidence>
<feature type="compositionally biased region" description="Low complexity" evidence="5">
    <location>
        <begin position="122"/>
        <end position="141"/>
    </location>
</feature>
<evidence type="ECO:0000256" key="3">
    <source>
        <dbReference type="ARBA" id="ARBA00022989"/>
    </source>
</evidence>
<accession>A0A1R1Y570</accession>
<evidence type="ECO:0000256" key="1">
    <source>
        <dbReference type="ARBA" id="ARBA00004370"/>
    </source>
</evidence>
<evidence type="ECO:0000256" key="6">
    <source>
        <dbReference type="SAM" id="Phobius"/>
    </source>
</evidence>
<dbReference type="PANTHER" id="PTHR12943">
    <property type="entry name" value="HOMOCYSTEINE-RESPONSIVE ENDOPLASMIC RETICULUM-RESIDENT UNIQUITIN-LIKE DOMAIN HERPUD PROTEIN FAMILY MEMBER"/>
    <property type="match status" value="1"/>
</dbReference>
<feature type="domain" description="Ubiquitin-like" evidence="7">
    <location>
        <begin position="26"/>
        <end position="76"/>
    </location>
</feature>
<feature type="compositionally biased region" description="Polar residues" evidence="5">
    <location>
        <begin position="356"/>
        <end position="367"/>
    </location>
</feature>
<keyword evidence="3 6" id="KW-1133">Transmembrane helix</keyword>
<feature type="region of interest" description="Disordered" evidence="5">
    <location>
        <begin position="352"/>
        <end position="381"/>
    </location>
</feature>
<keyword evidence="4 6" id="KW-0472">Membrane</keyword>
<dbReference type="STRING" id="133412.A0A1R1Y570"/>
<reference evidence="8 9" key="1">
    <citation type="submission" date="2017-01" db="EMBL/GenBank/DDBJ databases">
        <authorList>
            <person name="Mah S.A."/>
            <person name="Swanson W.J."/>
            <person name="Moy G.W."/>
            <person name="Vacquier V.D."/>
        </authorList>
    </citation>
    <scope>NUCLEOTIDE SEQUENCE [LARGE SCALE GENOMIC DNA]</scope>
    <source>
        <strain evidence="8 9">GSMNP</strain>
    </source>
</reference>
<dbReference type="PANTHER" id="PTHR12943:SF27">
    <property type="entry name" value="HOMOCYSTEINE-INDUCED ENDOPLASMIC RETICULUM PROTEIN, ISOFORM A"/>
    <property type="match status" value="1"/>
</dbReference>
<dbReference type="EMBL" id="LSSN01000854">
    <property type="protein sequence ID" value="OMJ22038.1"/>
    <property type="molecule type" value="Genomic_DNA"/>
</dbReference>
<feature type="region of interest" description="Disordered" evidence="5">
    <location>
        <begin position="101"/>
        <end position="149"/>
    </location>
</feature>
<dbReference type="InterPro" id="IPR000626">
    <property type="entry name" value="Ubiquitin-like_dom"/>
</dbReference>
<evidence type="ECO:0000256" key="4">
    <source>
        <dbReference type="ARBA" id="ARBA00023136"/>
    </source>
</evidence>
<dbReference type="GO" id="GO:0030968">
    <property type="term" value="P:endoplasmic reticulum unfolded protein response"/>
    <property type="evidence" value="ECO:0007669"/>
    <property type="project" value="TreeGrafter"/>
</dbReference>
<dbReference type="InterPro" id="IPR039751">
    <property type="entry name" value="HERPUD1/2"/>
</dbReference>
<dbReference type="SUPFAM" id="SSF54236">
    <property type="entry name" value="Ubiquitin-like"/>
    <property type="match status" value="1"/>
</dbReference>
<dbReference type="AlphaFoldDB" id="A0A1R1Y570"/>
<feature type="transmembrane region" description="Helical" evidence="6">
    <location>
        <begin position="285"/>
        <end position="302"/>
    </location>
</feature>
<gene>
    <name evidence="8" type="ORF">AYI70_g3115</name>
</gene>
<proteinExistence type="predicted"/>
<name>A0A1R1Y570_9FUNG</name>
<evidence type="ECO:0000313" key="9">
    <source>
        <dbReference type="Proteomes" id="UP000187283"/>
    </source>
</evidence>
<dbReference type="InterPro" id="IPR029071">
    <property type="entry name" value="Ubiquitin-like_domsf"/>
</dbReference>
<dbReference type="Pfam" id="PF00240">
    <property type="entry name" value="ubiquitin"/>
    <property type="match status" value="1"/>
</dbReference>
<comment type="subcellular location">
    <subcellularLocation>
        <location evidence="1">Membrane</location>
    </subcellularLocation>
</comment>
<evidence type="ECO:0000313" key="8">
    <source>
        <dbReference type="EMBL" id="OMJ22038.1"/>
    </source>
</evidence>
<protein>
    <recommendedName>
        <fullName evidence="7">Ubiquitin-like domain-containing protein</fullName>
    </recommendedName>
</protein>
<evidence type="ECO:0000259" key="7">
    <source>
        <dbReference type="Pfam" id="PF00240"/>
    </source>
</evidence>
<evidence type="ECO:0000256" key="5">
    <source>
        <dbReference type="SAM" id="MobiDB-lite"/>
    </source>
</evidence>
<dbReference type="OrthoDB" id="5577174at2759"/>
<sequence length="421" mass="47021">MEEQAVLSKSKVLSFFVCSPTIDTPENFCVEVAETAQIAELKNQIYAKHPLKPLASAIRLIFRGKLLLDENLVNSLCNYSECKSAPIIHMVVNPNSCTAPKTITPEPTERLADTPNPTDTEINPNTIPAIPAVPTTTTHPISNDIPKDNSPIPTINDSAIWPSAPKLPTYPNGFNNNISYQNQFSCPAYSTNSGNSQNLYNLFNSNSSTDPLIFGNRTNYPLNNPHLFNDSFHQYQNQSSPVSPNQRIYTNNVVQNYTFLPHNQNVPAQNQNGIINRSMTYIRDYFTAFTFATFLTLLWKAFKFGLLYFLFFQSVSFSKLFFLALAVSIVNLLNTNYIRNLINNYNRIPDPAPAPTNAQSENGNNDLGSEDGNENADQNDNVRINNNAQNISTFSRIQAFLFAFLISIFPNAPIQQPAADQ</sequence>
<dbReference type="Proteomes" id="UP000187283">
    <property type="component" value="Unassembled WGS sequence"/>
</dbReference>
<keyword evidence="2 6" id="KW-0812">Transmembrane</keyword>
<comment type="caution">
    <text evidence="8">The sequence shown here is derived from an EMBL/GenBank/DDBJ whole genome shotgun (WGS) entry which is preliminary data.</text>
</comment>
<feature type="transmembrane region" description="Helical" evidence="6">
    <location>
        <begin position="308"/>
        <end position="333"/>
    </location>
</feature>
<dbReference type="Gene3D" id="3.10.20.90">
    <property type="entry name" value="Phosphatidylinositol 3-kinase Catalytic Subunit, Chain A, domain 1"/>
    <property type="match status" value="1"/>
</dbReference>
<dbReference type="GO" id="GO:0016020">
    <property type="term" value="C:membrane"/>
    <property type="evidence" value="ECO:0007669"/>
    <property type="project" value="UniProtKB-SubCell"/>
</dbReference>
<organism evidence="8 9">
    <name type="scientific">Smittium culicis</name>
    <dbReference type="NCBI Taxonomy" id="133412"/>
    <lineage>
        <taxon>Eukaryota</taxon>
        <taxon>Fungi</taxon>
        <taxon>Fungi incertae sedis</taxon>
        <taxon>Zoopagomycota</taxon>
        <taxon>Kickxellomycotina</taxon>
        <taxon>Harpellomycetes</taxon>
        <taxon>Harpellales</taxon>
        <taxon>Legeriomycetaceae</taxon>
        <taxon>Smittium</taxon>
    </lineage>
</organism>